<dbReference type="SUPFAM" id="SSF82549">
    <property type="entry name" value="DAK1/DegV-like"/>
    <property type="match status" value="1"/>
</dbReference>
<evidence type="ECO:0000313" key="2">
    <source>
        <dbReference type="Proteomes" id="UP001549363"/>
    </source>
</evidence>
<proteinExistence type="predicted"/>
<dbReference type="PROSITE" id="PS51482">
    <property type="entry name" value="DEGV"/>
    <property type="match status" value="1"/>
</dbReference>
<dbReference type="EMBL" id="JBEPSB010000002">
    <property type="protein sequence ID" value="MET4559666.1"/>
    <property type="molecule type" value="Genomic_DNA"/>
</dbReference>
<name>A0ABV2PFD4_9BACI</name>
<accession>A0ABV2PFD4</accession>
<dbReference type="InterPro" id="IPR003797">
    <property type="entry name" value="DegV"/>
</dbReference>
<keyword evidence="2" id="KW-1185">Reference proteome</keyword>
<organism evidence="1 2">
    <name type="scientific">Lysinibacillus parviboronicapiens</name>
    <dbReference type="NCBI Taxonomy" id="436516"/>
    <lineage>
        <taxon>Bacteria</taxon>
        <taxon>Bacillati</taxon>
        <taxon>Bacillota</taxon>
        <taxon>Bacilli</taxon>
        <taxon>Bacillales</taxon>
        <taxon>Bacillaceae</taxon>
        <taxon>Lysinibacillus</taxon>
    </lineage>
</organism>
<dbReference type="Pfam" id="PF02645">
    <property type="entry name" value="DegV"/>
    <property type="match status" value="1"/>
</dbReference>
<dbReference type="Gene3D" id="3.30.1180.10">
    <property type="match status" value="1"/>
</dbReference>
<reference evidence="1 2" key="1">
    <citation type="submission" date="2024-06" db="EMBL/GenBank/DDBJ databases">
        <title>Sorghum-associated microbial communities from plants grown in Nebraska, USA.</title>
        <authorList>
            <person name="Schachtman D."/>
        </authorList>
    </citation>
    <scope>NUCLEOTIDE SEQUENCE [LARGE SCALE GENOMIC DNA]</scope>
    <source>
        <strain evidence="1 2">736</strain>
    </source>
</reference>
<dbReference type="InterPro" id="IPR043168">
    <property type="entry name" value="DegV_C"/>
</dbReference>
<gene>
    <name evidence="1" type="ORF">ABIA69_000809</name>
</gene>
<dbReference type="Proteomes" id="UP001549363">
    <property type="component" value="Unassembled WGS sequence"/>
</dbReference>
<sequence>MLKEKIRTATKAKAYVENLLNIDVESSIIPEVAVIHCNNAEGAKCWQASLEKAYPLITFHILPLSACVGVHAGEGTLGLSWVCQPELAPYKQQEKELVTQ</sequence>
<protein>
    <submittedName>
        <fullName evidence="1">Fatty acid-binding protein DegV</fullName>
    </submittedName>
</protein>
<evidence type="ECO:0000313" key="1">
    <source>
        <dbReference type="EMBL" id="MET4559666.1"/>
    </source>
</evidence>
<comment type="caution">
    <text evidence="1">The sequence shown here is derived from an EMBL/GenBank/DDBJ whole genome shotgun (WGS) entry which is preliminary data.</text>
</comment>